<dbReference type="SUPFAM" id="SSF142338">
    <property type="entry name" value="CofD-like"/>
    <property type="match status" value="1"/>
</dbReference>
<dbReference type="PANTHER" id="PTHR43007">
    <property type="entry name" value="2-PHOSPHO-L-LACTATE TRANSFERASE"/>
    <property type="match status" value="1"/>
</dbReference>
<dbReference type="Proteomes" id="UP000058925">
    <property type="component" value="Chromosome"/>
</dbReference>
<dbReference type="InterPro" id="IPR002882">
    <property type="entry name" value="CofD"/>
</dbReference>
<sequence length="308" mass="35262">MITILAGGTGSIKLVRGMYKESENITIISNVADNFWHYGLYICPDIDTIIYGLSNNLDRKKGWGVKRDSFNFLKYMNTLGPETWFNLGDKDLTTHVLRTQLLKEGKSLTEITKFFTDKYGLSLLVAPASDTHYESNMVIEGNKRIHLQEYWIKYKGSMPVYDIIYNNIKKARVTLQAQRTLEESRLILFAPGNPITSIGPIINIPGMKNLLKKLKNKIVMVSPLISNRAVSGPCEIYMKAKNISPNLRGLIDFYSEIANTMIFDKLDEAEIEKKLRNDYPEINFCYSNILMTNLRKETSLARYIISNF</sequence>
<evidence type="ECO:0000256" key="1">
    <source>
        <dbReference type="ARBA" id="ARBA00022679"/>
    </source>
</evidence>
<dbReference type="NCBIfam" id="TIGR01819">
    <property type="entry name" value="F420_cofD"/>
    <property type="match status" value="1"/>
</dbReference>
<dbReference type="GO" id="GO:0043743">
    <property type="term" value="F:LPPG:FO 2-phospho-L-lactate transferase activity"/>
    <property type="evidence" value="ECO:0007669"/>
    <property type="project" value="UniProtKB-EC"/>
</dbReference>
<dbReference type="EMBL" id="CP012850">
    <property type="protein sequence ID" value="ALI35627.1"/>
    <property type="molecule type" value="Genomic_DNA"/>
</dbReference>
<dbReference type="RefSeq" id="WP_196818058.1">
    <property type="nucleotide sequence ID" value="NZ_CP012850.1"/>
</dbReference>
<evidence type="ECO:0000256" key="2">
    <source>
        <dbReference type="ARBA" id="ARBA00022842"/>
    </source>
</evidence>
<keyword evidence="1 3" id="KW-0808">Transferase</keyword>
<name>A0A654LX95_9ARCH</name>
<gene>
    <name evidence="3" type="primary">cofD</name>
    <name evidence="3" type="ORF">NMY3_01423</name>
</gene>
<dbReference type="AlphaFoldDB" id="A0A654LX95"/>
<keyword evidence="2" id="KW-0460">Magnesium</keyword>
<dbReference type="EC" id="2.7.8.28" evidence="3"/>
<dbReference type="OrthoDB" id="59563at2157"/>
<keyword evidence="4" id="KW-1185">Reference proteome</keyword>
<evidence type="ECO:0000313" key="4">
    <source>
        <dbReference type="Proteomes" id="UP000058925"/>
    </source>
</evidence>
<proteinExistence type="predicted"/>
<dbReference type="Pfam" id="PF01933">
    <property type="entry name" value="CofD"/>
    <property type="match status" value="1"/>
</dbReference>
<reference evidence="4" key="1">
    <citation type="submission" date="2015-10" db="EMBL/GenBank/DDBJ databases">
        <title>Niche specialization of a soil ammonia-oxidizing archaeon, Candidatus Nitrosocosmicus oleophilus.</title>
        <authorList>
            <person name="Jung M.-Y."/>
            <person name="Rhee S.-K."/>
        </authorList>
    </citation>
    <scope>NUCLEOTIDE SEQUENCE [LARGE SCALE GENOMIC DNA]</scope>
    <source>
        <strain evidence="4">MY3</strain>
    </source>
</reference>
<dbReference type="KEGG" id="taa:NMY3_01423"/>
<dbReference type="InterPro" id="IPR010115">
    <property type="entry name" value="FbiA/CofD"/>
</dbReference>
<dbReference type="GO" id="GO:0000287">
    <property type="term" value="F:magnesium ion binding"/>
    <property type="evidence" value="ECO:0007669"/>
    <property type="project" value="InterPro"/>
</dbReference>
<evidence type="ECO:0000313" key="3">
    <source>
        <dbReference type="EMBL" id="ALI35627.1"/>
    </source>
</evidence>
<dbReference type="GeneID" id="60421480"/>
<accession>A0A654LX95</accession>
<dbReference type="InterPro" id="IPR038136">
    <property type="entry name" value="CofD-like_dom_sf"/>
</dbReference>
<organism evidence="3 4">
    <name type="scientific">Candidatus Nitrosocosmicus oleophilus</name>
    <dbReference type="NCBI Taxonomy" id="1353260"/>
    <lineage>
        <taxon>Archaea</taxon>
        <taxon>Nitrososphaerota</taxon>
        <taxon>Nitrososphaeria</taxon>
        <taxon>Nitrososphaerales</taxon>
        <taxon>Nitrososphaeraceae</taxon>
        <taxon>Candidatus Nitrosocosmicus</taxon>
    </lineage>
</organism>
<dbReference type="Gene3D" id="1.10.8.240">
    <property type="entry name" value="CofD-like domain"/>
    <property type="match status" value="1"/>
</dbReference>
<dbReference type="PANTHER" id="PTHR43007:SF1">
    <property type="entry name" value="2-PHOSPHO-L-LACTATE TRANSFERASE"/>
    <property type="match status" value="1"/>
</dbReference>
<protein>
    <submittedName>
        <fullName evidence="3">2-phospho-L-lactate transferase</fullName>
        <ecNumber evidence="3">2.7.8.28</ecNumber>
    </submittedName>
</protein>
<dbReference type="Gene3D" id="3.40.50.10680">
    <property type="entry name" value="CofD-like domains"/>
    <property type="match status" value="1"/>
</dbReference>